<feature type="non-terminal residue" evidence="14">
    <location>
        <position position="110"/>
    </location>
</feature>
<accession>A0A8S2FPV9</accession>
<evidence type="ECO:0000256" key="8">
    <source>
        <dbReference type="ARBA" id="ARBA00022989"/>
    </source>
</evidence>
<evidence type="ECO:0000256" key="9">
    <source>
        <dbReference type="ARBA" id="ARBA00023004"/>
    </source>
</evidence>
<evidence type="ECO:0000313" key="14">
    <source>
        <dbReference type="EMBL" id="CAF1516815.1"/>
    </source>
</evidence>
<keyword evidence="10 12" id="KW-0472">Membrane</keyword>
<evidence type="ECO:0000256" key="2">
    <source>
        <dbReference type="ARBA" id="ARBA00004141"/>
    </source>
</evidence>
<dbReference type="GO" id="GO:0140571">
    <property type="term" value="F:transmembrane ascorbate ferrireductase activity"/>
    <property type="evidence" value="ECO:0007669"/>
    <property type="project" value="UniProtKB-EC"/>
</dbReference>
<evidence type="ECO:0000256" key="10">
    <source>
        <dbReference type="ARBA" id="ARBA00023136"/>
    </source>
</evidence>
<name>A0A8S2FPV9_9BILA</name>
<dbReference type="EC" id="7.2.1.3" evidence="11"/>
<dbReference type="InterPro" id="IPR045150">
    <property type="entry name" value="CYB561D1/2"/>
</dbReference>
<keyword evidence="8 12" id="KW-1133">Transmembrane helix</keyword>
<organism evidence="14 16">
    <name type="scientific">Didymodactylos carnosus</name>
    <dbReference type="NCBI Taxonomy" id="1234261"/>
    <lineage>
        <taxon>Eukaryota</taxon>
        <taxon>Metazoa</taxon>
        <taxon>Spiralia</taxon>
        <taxon>Gnathifera</taxon>
        <taxon>Rotifera</taxon>
        <taxon>Eurotatoria</taxon>
        <taxon>Bdelloidea</taxon>
        <taxon>Philodinida</taxon>
        <taxon>Philodinidae</taxon>
        <taxon>Didymodactylos</taxon>
    </lineage>
</organism>
<comment type="caution">
    <text evidence="14">The sequence shown here is derived from an EMBL/GenBank/DDBJ whole genome shotgun (WGS) entry which is preliminary data.</text>
</comment>
<gene>
    <name evidence="14" type="ORF">OVA965_LOCUS37620</name>
    <name evidence="15" type="ORF">TMI583_LOCUS38715</name>
</gene>
<evidence type="ECO:0000256" key="12">
    <source>
        <dbReference type="SAM" id="Phobius"/>
    </source>
</evidence>
<keyword evidence="5 12" id="KW-0812">Transmembrane</keyword>
<dbReference type="AlphaFoldDB" id="A0A8S2FPV9"/>
<comment type="subcellular location">
    <subcellularLocation>
        <location evidence="2">Membrane</location>
        <topology evidence="2">Multi-pass membrane protein</topology>
    </subcellularLocation>
</comment>
<sequence>MPFQRQDYLDGIHHRWPWVHGLLGFITFIWTFLQAFTGLFLTIFQRQLRYFKLSYAQLRLYHATSGIFLFTLACIDTVLGLASNWFQSKFSNNTIISYVLWYLMASSIFQ</sequence>
<keyword evidence="3" id="KW-0813">Transport</keyword>
<keyword evidence="7" id="KW-0249">Electron transport</keyword>
<evidence type="ECO:0000313" key="15">
    <source>
        <dbReference type="EMBL" id="CAF4304159.1"/>
    </source>
</evidence>
<dbReference type="GO" id="GO:0046872">
    <property type="term" value="F:metal ion binding"/>
    <property type="evidence" value="ECO:0007669"/>
    <property type="project" value="UniProtKB-KW"/>
</dbReference>
<evidence type="ECO:0000256" key="5">
    <source>
        <dbReference type="ARBA" id="ARBA00022692"/>
    </source>
</evidence>
<dbReference type="PANTHER" id="PTHR15422:SF45">
    <property type="entry name" value="CYTOCHROME B561 DOMAIN-CONTAINING PROTEIN"/>
    <property type="match status" value="1"/>
</dbReference>
<feature type="transmembrane region" description="Helical" evidence="12">
    <location>
        <begin position="20"/>
        <end position="44"/>
    </location>
</feature>
<dbReference type="EMBL" id="CAJNOK010035809">
    <property type="protein sequence ID" value="CAF1516815.1"/>
    <property type="molecule type" value="Genomic_DNA"/>
</dbReference>
<dbReference type="PANTHER" id="PTHR15422">
    <property type="entry name" value="OS05G0565100 PROTEIN"/>
    <property type="match status" value="1"/>
</dbReference>
<keyword evidence="4" id="KW-0349">Heme</keyword>
<reference evidence="14" key="1">
    <citation type="submission" date="2021-02" db="EMBL/GenBank/DDBJ databases">
        <authorList>
            <person name="Nowell W R."/>
        </authorList>
    </citation>
    <scope>NUCLEOTIDE SEQUENCE</scope>
</reference>
<evidence type="ECO:0000256" key="4">
    <source>
        <dbReference type="ARBA" id="ARBA00022617"/>
    </source>
</evidence>
<feature type="transmembrane region" description="Helical" evidence="12">
    <location>
        <begin position="92"/>
        <end position="109"/>
    </location>
</feature>
<dbReference type="EMBL" id="CAJOBA010057915">
    <property type="protein sequence ID" value="CAF4304159.1"/>
    <property type="molecule type" value="Genomic_DNA"/>
</dbReference>
<dbReference type="Pfam" id="PF03188">
    <property type="entry name" value="Cytochrom_B561"/>
    <property type="match status" value="1"/>
</dbReference>
<feature type="transmembrane region" description="Helical" evidence="12">
    <location>
        <begin position="65"/>
        <end position="86"/>
    </location>
</feature>
<evidence type="ECO:0000256" key="1">
    <source>
        <dbReference type="ARBA" id="ARBA00001970"/>
    </source>
</evidence>
<evidence type="ECO:0000256" key="7">
    <source>
        <dbReference type="ARBA" id="ARBA00022982"/>
    </source>
</evidence>
<evidence type="ECO:0000259" key="13">
    <source>
        <dbReference type="PROSITE" id="PS50939"/>
    </source>
</evidence>
<dbReference type="InterPro" id="IPR006593">
    <property type="entry name" value="Cyt_b561/ferric_Rdtase_TM"/>
</dbReference>
<dbReference type="Gene3D" id="1.20.120.1770">
    <property type="match status" value="1"/>
</dbReference>
<evidence type="ECO:0000313" key="16">
    <source>
        <dbReference type="Proteomes" id="UP000677228"/>
    </source>
</evidence>
<evidence type="ECO:0000256" key="6">
    <source>
        <dbReference type="ARBA" id="ARBA00022723"/>
    </source>
</evidence>
<keyword evidence="9" id="KW-0408">Iron</keyword>
<proteinExistence type="predicted"/>
<dbReference type="GO" id="GO:0016020">
    <property type="term" value="C:membrane"/>
    <property type="evidence" value="ECO:0007669"/>
    <property type="project" value="UniProtKB-SubCell"/>
</dbReference>
<evidence type="ECO:0000256" key="3">
    <source>
        <dbReference type="ARBA" id="ARBA00022448"/>
    </source>
</evidence>
<feature type="domain" description="Cytochrome b561" evidence="13">
    <location>
        <begin position="1"/>
        <end position="110"/>
    </location>
</feature>
<dbReference type="GO" id="GO:0140575">
    <property type="term" value="F:transmembrane monodehydroascorbate reductase activity"/>
    <property type="evidence" value="ECO:0007669"/>
    <property type="project" value="InterPro"/>
</dbReference>
<keyword evidence="6" id="KW-0479">Metal-binding</keyword>
<dbReference type="PROSITE" id="PS50939">
    <property type="entry name" value="CYTOCHROME_B561"/>
    <property type="match status" value="1"/>
</dbReference>
<comment type="cofactor">
    <cofactor evidence="1">
        <name>heme b</name>
        <dbReference type="ChEBI" id="CHEBI:60344"/>
    </cofactor>
</comment>
<protein>
    <recommendedName>
        <fullName evidence="11">ascorbate ferrireductase (transmembrane)</fullName>
        <ecNumber evidence="11">7.2.1.3</ecNumber>
    </recommendedName>
</protein>
<dbReference type="Proteomes" id="UP000677228">
    <property type="component" value="Unassembled WGS sequence"/>
</dbReference>
<dbReference type="Proteomes" id="UP000682733">
    <property type="component" value="Unassembled WGS sequence"/>
</dbReference>
<evidence type="ECO:0000256" key="11">
    <source>
        <dbReference type="ARBA" id="ARBA00024225"/>
    </source>
</evidence>